<dbReference type="GO" id="GO:0046512">
    <property type="term" value="P:sphingosine biosynthetic process"/>
    <property type="evidence" value="ECO:0007669"/>
    <property type="project" value="TreeGrafter"/>
</dbReference>
<evidence type="ECO:0000256" key="11">
    <source>
        <dbReference type="ARBA" id="ARBA00052341"/>
    </source>
</evidence>
<dbReference type="PANTHER" id="PTHR12358:SF31">
    <property type="entry name" value="ACYLGLYCEROL KINASE, MITOCHONDRIAL"/>
    <property type="match status" value="1"/>
</dbReference>
<evidence type="ECO:0000256" key="13">
    <source>
        <dbReference type="SAM" id="MobiDB-lite"/>
    </source>
</evidence>
<dbReference type="InterPro" id="IPR050187">
    <property type="entry name" value="Lipid_Phosphate_FormReg"/>
</dbReference>
<dbReference type="GO" id="GO:0008481">
    <property type="term" value="F:sphingosine kinase activity"/>
    <property type="evidence" value="ECO:0007669"/>
    <property type="project" value="UniProtKB-EC"/>
</dbReference>
<dbReference type="GO" id="GO:0016020">
    <property type="term" value="C:membrane"/>
    <property type="evidence" value="ECO:0007669"/>
    <property type="project" value="TreeGrafter"/>
</dbReference>
<dbReference type="SMART" id="SM00046">
    <property type="entry name" value="DAGKc"/>
    <property type="match status" value="1"/>
</dbReference>
<protein>
    <recommendedName>
        <fullName evidence="10">sphingosine kinase</fullName>
        <ecNumber evidence="10">2.7.1.91</ecNumber>
    </recommendedName>
</protein>
<dbReference type="Gene3D" id="2.60.200.40">
    <property type="match status" value="1"/>
</dbReference>
<keyword evidence="6" id="KW-0443">Lipid metabolism</keyword>
<evidence type="ECO:0000256" key="2">
    <source>
        <dbReference type="ARBA" id="ARBA00022679"/>
    </source>
</evidence>
<dbReference type="GO" id="GO:0012505">
    <property type="term" value="C:endomembrane system"/>
    <property type="evidence" value="ECO:0007669"/>
    <property type="project" value="UniProtKB-SubCell"/>
</dbReference>
<evidence type="ECO:0000256" key="3">
    <source>
        <dbReference type="ARBA" id="ARBA00022741"/>
    </source>
</evidence>
<comment type="subcellular location">
    <subcellularLocation>
        <location evidence="1">Endomembrane system</location>
    </subcellularLocation>
</comment>
<dbReference type="GO" id="GO:0005524">
    <property type="term" value="F:ATP binding"/>
    <property type="evidence" value="ECO:0007669"/>
    <property type="project" value="UniProtKB-KW"/>
</dbReference>
<dbReference type="AlphaFoldDB" id="W0TAZ9"/>
<comment type="catalytic activity">
    <reaction evidence="9">
        <text>a sphingoid base + ATP = a sphingoid 1-phosphate + ADP + H(+)</text>
        <dbReference type="Rhea" id="RHEA:51496"/>
        <dbReference type="ChEBI" id="CHEBI:15378"/>
        <dbReference type="ChEBI" id="CHEBI:30616"/>
        <dbReference type="ChEBI" id="CHEBI:76941"/>
        <dbReference type="ChEBI" id="CHEBI:84410"/>
        <dbReference type="ChEBI" id="CHEBI:456216"/>
        <dbReference type="EC" id="2.7.1.91"/>
    </reaction>
</comment>
<feature type="compositionally biased region" description="Gly residues" evidence="13">
    <location>
        <begin position="45"/>
        <end position="57"/>
    </location>
</feature>
<feature type="region of interest" description="Disordered" evidence="13">
    <location>
        <begin position="35"/>
        <end position="77"/>
    </location>
</feature>
<keyword evidence="3" id="KW-0547">Nucleotide-binding</keyword>
<keyword evidence="4 15" id="KW-0418">Kinase</keyword>
<dbReference type="FunFam" id="3.40.50.10330:FF:000005">
    <property type="entry name" value="Sphingosine kinase 2"/>
    <property type="match status" value="1"/>
</dbReference>
<dbReference type="EMBL" id="AP012216">
    <property type="protein sequence ID" value="BAO40218.1"/>
    <property type="molecule type" value="Genomic_DNA"/>
</dbReference>
<evidence type="ECO:0000256" key="12">
    <source>
        <dbReference type="ARBA" id="ARBA00052914"/>
    </source>
</evidence>
<evidence type="ECO:0000256" key="8">
    <source>
        <dbReference type="ARBA" id="ARBA00023139"/>
    </source>
</evidence>
<evidence type="ECO:0000313" key="15">
    <source>
        <dbReference type="EMBL" id="BAO40218.1"/>
    </source>
</evidence>
<reference evidence="15 16" key="1">
    <citation type="journal article" date="2015" name="Biotechnol. Biofuels">
        <title>Genetic basis of the highly efficient yeast Kluyveromyces marxianus: complete genome sequence and transcriptome analyses.</title>
        <authorList>
            <person name="Lertwattanasakul N."/>
            <person name="Kosaka T."/>
            <person name="Hosoyama A."/>
            <person name="Suzuki Y."/>
            <person name="Rodrussamee N."/>
            <person name="Matsutani M."/>
            <person name="Murata M."/>
            <person name="Fujimoto N."/>
            <person name="Suprayogi"/>
            <person name="Tsuchikane K."/>
            <person name="Limtong S."/>
            <person name="Fujita N."/>
            <person name="Yamada M."/>
        </authorList>
    </citation>
    <scope>NUCLEOTIDE SEQUENCE [LARGE SCALE GENOMIC DNA]</scope>
    <source>
        <strain evidence="16">DMKU3-1042 / BCC 29191 / NBRC 104275</strain>
    </source>
</reference>
<evidence type="ECO:0000256" key="9">
    <source>
        <dbReference type="ARBA" id="ARBA00043822"/>
    </source>
</evidence>
<keyword evidence="5" id="KW-0067">ATP-binding</keyword>
<evidence type="ECO:0000256" key="7">
    <source>
        <dbReference type="ARBA" id="ARBA00023136"/>
    </source>
</evidence>
<keyword evidence="7" id="KW-0472">Membrane</keyword>
<dbReference type="InterPro" id="IPR016064">
    <property type="entry name" value="NAD/diacylglycerol_kinase_sf"/>
</dbReference>
<evidence type="ECO:0000256" key="10">
    <source>
        <dbReference type="ARBA" id="ARBA00044037"/>
    </source>
</evidence>
<comment type="catalytic activity">
    <reaction evidence="11">
        <text>(4R)-hydroxysphinganine + ATP = (4R)-hydroxysphinganine 1-phosphate + ADP + H(+)</text>
        <dbReference type="Rhea" id="RHEA:33563"/>
        <dbReference type="ChEBI" id="CHEBI:15378"/>
        <dbReference type="ChEBI" id="CHEBI:30616"/>
        <dbReference type="ChEBI" id="CHEBI:64124"/>
        <dbReference type="ChEBI" id="CHEBI:64795"/>
        <dbReference type="ChEBI" id="CHEBI:456216"/>
        <dbReference type="EC" id="2.7.1.91"/>
    </reaction>
    <physiologicalReaction direction="left-to-right" evidence="11">
        <dbReference type="Rhea" id="RHEA:33564"/>
    </physiologicalReaction>
</comment>
<evidence type="ECO:0000256" key="6">
    <source>
        <dbReference type="ARBA" id="ARBA00022919"/>
    </source>
</evidence>
<proteinExistence type="predicted"/>
<dbReference type="KEGG" id="kmx:KLMA_40194"/>
<keyword evidence="8" id="KW-0449">Lipoprotein</keyword>
<dbReference type="VEuPathDB" id="FungiDB:KLMA_40194"/>
<organism evidence="15 16">
    <name type="scientific">Kluyveromyces marxianus (strain DMKU3-1042 / BCC 29191 / NBRC 104275)</name>
    <name type="common">Yeast</name>
    <name type="synonym">Candida kefyr</name>
    <dbReference type="NCBI Taxonomy" id="1003335"/>
    <lineage>
        <taxon>Eukaryota</taxon>
        <taxon>Fungi</taxon>
        <taxon>Dikarya</taxon>
        <taxon>Ascomycota</taxon>
        <taxon>Saccharomycotina</taxon>
        <taxon>Saccharomycetes</taxon>
        <taxon>Saccharomycetales</taxon>
        <taxon>Saccharomycetaceae</taxon>
        <taxon>Kluyveromyces</taxon>
    </lineage>
</organism>
<dbReference type="SUPFAM" id="SSF111331">
    <property type="entry name" value="NAD kinase/diacylglycerol kinase-like"/>
    <property type="match status" value="1"/>
</dbReference>
<evidence type="ECO:0000256" key="1">
    <source>
        <dbReference type="ARBA" id="ARBA00004308"/>
    </source>
</evidence>
<comment type="catalytic activity">
    <reaction evidence="12">
        <text>sphinganine + ATP = sphinganine 1-phosphate + ADP + H(+)</text>
        <dbReference type="Rhea" id="RHEA:15465"/>
        <dbReference type="ChEBI" id="CHEBI:15378"/>
        <dbReference type="ChEBI" id="CHEBI:30616"/>
        <dbReference type="ChEBI" id="CHEBI:57817"/>
        <dbReference type="ChEBI" id="CHEBI:57939"/>
        <dbReference type="ChEBI" id="CHEBI:456216"/>
        <dbReference type="EC" id="2.7.1.91"/>
    </reaction>
    <physiologicalReaction direction="left-to-right" evidence="12">
        <dbReference type="Rhea" id="RHEA:15466"/>
    </physiologicalReaction>
</comment>
<dbReference type="Proteomes" id="UP000065495">
    <property type="component" value="Chromosome 4"/>
</dbReference>
<dbReference type="InterPro" id="IPR017438">
    <property type="entry name" value="ATP-NAD_kinase_N"/>
</dbReference>
<dbReference type="EC" id="2.7.1.91" evidence="10"/>
<name>W0TAZ9_KLUMD</name>
<dbReference type="RefSeq" id="XP_022676044.1">
    <property type="nucleotide sequence ID" value="XM_022819483.1"/>
</dbReference>
<feature type="domain" description="DAGKc" evidence="14">
    <location>
        <begin position="196"/>
        <end position="335"/>
    </location>
</feature>
<dbReference type="Pfam" id="PF00781">
    <property type="entry name" value="DAGK_cat"/>
    <property type="match status" value="1"/>
</dbReference>
<evidence type="ECO:0000256" key="4">
    <source>
        <dbReference type="ARBA" id="ARBA00022777"/>
    </source>
</evidence>
<feature type="compositionally biased region" description="Acidic residues" evidence="13">
    <location>
        <begin position="61"/>
        <end position="71"/>
    </location>
</feature>
<dbReference type="GO" id="GO:0019722">
    <property type="term" value="P:calcium-mediated signaling"/>
    <property type="evidence" value="ECO:0007669"/>
    <property type="project" value="UniProtKB-ARBA"/>
</dbReference>
<dbReference type="GO" id="GO:0005737">
    <property type="term" value="C:cytoplasm"/>
    <property type="evidence" value="ECO:0007669"/>
    <property type="project" value="UniProtKB-ARBA"/>
</dbReference>
<sequence>MSKIGRSRYQVVYTRAVIGENGLLIKDQCSGPSRHSPGFVDNGRYNGGAGSGAGSGAGAYNDDDDDDDDDSPSLQSSSVFETTSLISCVTCISDVESRDENESLLLPSNTVIPYAKILDVSNVDDADLGGGSGVGGVANESPWPEHTALIEVTFAKPRRNYLVPKKIKLRVDTSTLPNMGTDIAEEILNRSYKNTKRKKSILVIVNPHGGKGKANKLFLSKAQPLLVASGCKVVVKETTYHLHAVDIAKNIDIDEYDVIACASGDGIPHEVMNGLFMRPDRVKAFQKLAITQLPCGSGNAMSISCHGTSNPSYAALALLKSVEARVDVMCCSQPSYANQPRLSFLSQTYGIIAESDINTEFIRFLGPARFELGVTLNVLQRKKYPCDIYVKYAAKSKNDLKDHYLEHKDRLNNLKNDLEAVSGSTLDVPSLSKNSNLDDVVLTDDSFKLKWPLSDDVPEDWERIDPALTHNLGILYTGKMPYIAPDTKFFPAALPDDGTMDFVLTDSRTPLTRIAPILMSLDRGTHVLQPEVEHSKILAFKLIPYAKNSVISVDGENFPYETLQVEVLPKLVKTLLKNGSYVETDFESM</sequence>
<dbReference type="OrthoDB" id="3853857at2759"/>
<keyword evidence="2" id="KW-0808">Transferase</keyword>
<keyword evidence="6" id="KW-0746">Sphingolipid metabolism</keyword>
<evidence type="ECO:0000259" key="14">
    <source>
        <dbReference type="PROSITE" id="PS50146"/>
    </source>
</evidence>
<dbReference type="PROSITE" id="PS50146">
    <property type="entry name" value="DAGK"/>
    <property type="match status" value="1"/>
</dbReference>
<gene>
    <name evidence="15" type="primary">LCB5</name>
    <name evidence="15" type="ORF">KLMA_40194</name>
</gene>
<evidence type="ECO:0000313" key="16">
    <source>
        <dbReference type="Proteomes" id="UP000065495"/>
    </source>
</evidence>
<keyword evidence="8" id="KW-0564">Palmitate</keyword>
<dbReference type="PANTHER" id="PTHR12358">
    <property type="entry name" value="SPHINGOSINE KINASE"/>
    <property type="match status" value="1"/>
</dbReference>
<dbReference type="Gene3D" id="3.40.50.10330">
    <property type="entry name" value="Probable inorganic polyphosphate/atp-NAD kinase, domain 1"/>
    <property type="match status" value="1"/>
</dbReference>
<dbReference type="GeneID" id="34716186"/>
<dbReference type="InterPro" id="IPR001206">
    <property type="entry name" value="Diacylglycerol_kinase_cat_dom"/>
</dbReference>
<evidence type="ECO:0000256" key="5">
    <source>
        <dbReference type="ARBA" id="ARBA00022840"/>
    </source>
</evidence>
<accession>W0TAZ9</accession>